<feature type="region of interest" description="Disordered" evidence="1">
    <location>
        <begin position="1"/>
        <end position="29"/>
    </location>
</feature>
<evidence type="ECO:0000313" key="3">
    <source>
        <dbReference type="Proteomes" id="UP000636709"/>
    </source>
</evidence>
<organism evidence="2 3">
    <name type="scientific">Digitaria exilis</name>
    <dbReference type="NCBI Taxonomy" id="1010633"/>
    <lineage>
        <taxon>Eukaryota</taxon>
        <taxon>Viridiplantae</taxon>
        <taxon>Streptophyta</taxon>
        <taxon>Embryophyta</taxon>
        <taxon>Tracheophyta</taxon>
        <taxon>Spermatophyta</taxon>
        <taxon>Magnoliopsida</taxon>
        <taxon>Liliopsida</taxon>
        <taxon>Poales</taxon>
        <taxon>Poaceae</taxon>
        <taxon>PACMAD clade</taxon>
        <taxon>Panicoideae</taxon>
        <taxon>Panicodae</taxon>
        <taxon>Paniceae</taxon>
        <taxon>Anthephorinae</taxon>
        <taxon>Digitaria</taxon>
    </lineage>
</organism>
<protein>
    <submittedName>
        <fullName evidence="2">Uncharacterized protein</fullName>
    </submittedName>
</protein>
<evidence type="ECO:0000256" key="1">
    <source>
        <dbReference type="SAM" id="MobiDB-lite"/>
    </source>
</evidence>
<gene>
    <name evidence="2" type="ORF">HU200_026675</name>
</gene>
<dbReference type="Gramene" id="Dexi3B01G0018690.1">
    <property type="protein sequence ID" value="Dexi3B01G0018690.1:cds"/>
    <property type="gene ID" value="Dexi3B01G0018690"/>
</dbReference>
<accession>A0A835EU12</accession>
<reference evidence="2" key="1">
    <citation type="submission" date="2020-07" db="EMBL/GenBank/DDBJ databases">
        <title>Genome sequence and genetic diversity analysis of an under-domesticated orphan crop, white fonio (Digitaria exilis).</title>
        <authorList>
            <person name="Bennetzen J.L."/>
            <person name="Chen S."/>
            <person name="Ma X."/>
            <person name="Wang X."/>
            <person name="Yssel A.E.J."/>
            <person name="Chaluvadi S.R."/>
            <person name="Johnson M."/>
            <person name="Gangashetty P."/>
            <person name="Hamidou F."/>
            <person name="Sanogo M.D."/>
            <person name="Zwaenepoel A."/>
            <person name="Wallace J."/>
            <person name="Van De Peer Y."/>
            <person name="Van Deynze A."/>
        </authorList>
    </citation>
    <scope>NUCLEOTIDE SEQUENCE</scope>
    <source>
        <tissue evidence="2">Leaves</tissue>
    </source>
</reference>
<dbReference type="EMBL" id="JACEFO010001730">
    <property type="protein sequence ID" value="KAF8715731.1"/>
    <property type="molecule type" value="Genomic_DNA"/>
</dbReference>
<comment type="caution">
    <text evidence="2">The sequence shown here is derived from an EMBL/GenBank/DDBJ whole genome shotgun (WGS) entry which is preliminary data.</text>
</comment>
<proteinExistence type="predicted"/>
<keyword evidence="3" id="KW-1185">Reference proteome</keyword>
<sequence>MGVESRVSKDGPPPLMYEHDNGTGQGLHPSAHQLRITHRRTHRRIAHRLSVPALPGARAAPGVPPLGARSPSVRALVLDMFCVDARLGVPAPIETNASFGDIGDKPLCLPGVPPFRAPLNRNDEVAPAESRGILIHTLEWLDGGRAQGRRVRLEPPPRRRRCARVRLQGLRWWTTDKVVSFEGWIERGHPLQRAACSTRTAADGCRVFGECDRRSSVNVARADGEITSKCRKRCQ</sequence>
<name>A0A835EU12_9POAL</name>
<evidence type="ECO:0000313" key="2">
    <source>
        <dbReference type="EMBL" id="KAF8715731.1"/>
    </source>
</evidence>
<dbReference type="AlphaFoldDB" id="A0A835EU12"/>
<dbReference type="OrthoDB" id="686812at2759"/>
<dbReference type="Proteomes" id="UP000636709">
    <property type="component" value="Unassembled WGS sequence"/>
</dbReference>